<dbReference type="FunFam" id="3.30.460.10:FF:000001">
    <property type="entry name" value="GTP pyrophosphokinase RelA"/>
    <property type="match status" value="1"/>
</dbReference>
<feature type="domain" description="TGS" evidence="2">
    <location>
        <begin position="384"/>
        <end position="447"/>
    </location>
</feature>
<organism evidence="3 4">
    <name type="scientific">Candidatus Vogelbacteria bacterium RIFOXYD2_FULL_44_9</name>
    <dbReference type="NCBI Taxonomy" id="1802441"/>
    <lineage>
        <taxon>Bacteria</taxon>
        <taxon>Candidatus Vogeliibacteriota</taxon>
    </lineage>
</organism>
<dbReference type="InterPro" id="IPR012676">
    <property type="entry name" value="TGS-like"/>
</dbReference>
<dbReference type="InterPro" id="IPR003607">
    <property type="entry name" value="HD/PDEase_dom"/>
</dbReference>
<dbReference type="FunFam" id="3.10.20.30:FF:000002">
    <property type="entry name" value="GTP pyrophosphokinase (RelA/SpoT)"/>
    <property type="match status" value="1"/>
</dbReference>
<dbReference type="PROSITE" id="PS51880">
    <property type="entry name" value="TGS"/>
    <property type="match status" value="1"/>
</dbReference>
<sequence>MLKVREIIDLMAKPTTADEKIITEALAFADQAHQGQKRFSGEPYIIHPFAVAKNLAEMGADTETIVAGLLHDTLEDCPTQKGDLEKNFGPTVAFLVDGVTKLGKLKYQGVERHAESLRKFFVASAEDIRVIMIRLADRLHNVRTLQHVPKEKQRRIAIETLDIYAPLASRLGMWRIKGALEDASFPYAHPKEYAEVVTLRKTKGKESVKKLEKVYRDLSRELAKFKLKNFQIDYRIKYLYSLYEKLQRKDMNIEQIYDLSALRVIVETVSDCYQALGIIHNLYRPVPNRLKDYIANPKPNGYQSIHTAVFTGDGGMVEIQIRTLIMHQEAEYGVASHLAYDEAGKPKIGGKMTKNIEWIQELIEWQKNVDHHDEFLQTLKTEFFQSRIFVFTPKGEVIELPLGATALDFAYNIHSDIGHRAVGARVNGKFSPLNHPLKNRDLVEIETKKSGHPTVKWLEFVKTNAAKTHIKRYLQVDKK</sequence>
<dbReference type="GO" id="GO:0005886">
    <property type="term" value="C:plasma membrane"/>
    <property type="evidence" value="ECO:0007669"/>
    <property type="project" value="TreeGrafter"/>
</dbReference>
<dbReference type="FunFam" id="1.10.3210.10:FF:000001">
    <property type="entry name" value="GTP pyrophosphokinase RelA"/>
    <property type="match status" value="1"/>
</dbReference>
<dbReference type="SUPFAM" id="SSF81271">
    <property type="entry name" value="TGS-like"/>
    <property type="match status" value="1"/>
</dbReference>
<dbReference type="NCBIfam" id="TIGR00691">
    <property type="entry name" value="spoT_relA"/>
    <property type="match status" value="1"/>
</dbReference>
<dbReference type="Pfam" id="PF02824">
    <property type="entry name" value="TGS"/>
    <property type="match status" value="1"/>
</dbReference>
<dbReference type="Gene3D" id="3.10.20.30">
    <property type="match status" value="1"/>
</dbReference>
<comment type="function">
    <text evidence="1">In eubacteria ppGpp (guanosine 3'-diphosphate 5'-diphosphate) is a mediator of the stringent response that coordinates a variety of cellular activities in response to changes in nutritional abundance.</text>
</comment>
<dbReference type="Gene3D" id="1.10.3210.10">
    <property type="entry name" value="Hypothetical protein af1432"/>
    <property type="match status" value="1"/>
</dbReference>
<dbReference type="InterPro" id="IPR004095">
    <property type="entry name" value="TGS"/>
</dbReference>
<dbReference type="CDD" id="cd05399">
    <property type="entry name" value="NT_Rel-Spo_like"/>
    <property type="match status" value="1"/>
</dbReference>
<dbReference type="Pfam" id="PF04607">
    <property type="entry name" value="RelA_SpoT"/>
    <property type="match status" value="1"/>
</dbReference>
<dbReference type="Proteomes" id="UP000177140">
    <property type="component" value="Unassembled WGS sequence"/>
</dbReference>
<dbReference type="InterPro" id="IPR043519">
    <property type="entry name" value="NT_sf"/>
</dbReference>
<dbReference type="PANTHER" id="PTHR21262:SF31">
    <property type="entry name" value="GTP PYROPHOSPHOKINASE"/>
    <property type="match status" value="1"/>
</dbReference>
<proteinExistence type="inferred from homology"/>
<evidence type="ECO:0000256" key="1">
    <source>
        <dbReference type="RuleBase" id="RU003847"/>
    </source>
</evidence>
<reference evidence="3 4" key="1">
    <citation type="journal article" date="2016" name="Nat. Commun.">
        <title>Thousands of microbial genomes shed light on interconnected biogeochemical processes in an aquifer system.</title>
        <authorList>
            <person name="Anantharaman K."/>
            <person name="Brown C.T."/>
            <person name="Hug L.A."/>
            <person name="Sharon I."/>
            <person name="Castelle C.J."/>
            <person name="Probst A.J."/>
            <person name="Thomas B.C."/>
            <person name="Singh A."/>
            <person name="Wilkins M.J."/>
            <person name="Karaoz U."/>
            <person name="Brodie E.L."/>
            <person name="Williams K.H."/>
            <person name="Hubbard S.S."/>
            <person name="Banfield J.F."/>
        </authorList>
    </citation>
    <scope>NUCLEOTIDE SEQUENCE [LARGE SCALE GENOMIC DNA]</scope>
</reference>
<dbReference type="SUPFAM" id="SSF109604">
    <property type="entry name" value="HD-domain/PDEase-like"/>
    <property type="match status" value="1"/>
</dbReference>
<dbReference type="AlphaFoldDB" id="A0A1G2QLQ1"/>
<evidence type="ECO:0000313" key="3">
    <source>
        <dbReference type="EMBL" id="OHA61574.1"/>
    </source>
</evidence>
<evidence type="ECO:0000313" key="4">
    <source>
        <dbReference type="Proteomes" id="UP000177140"/>
    </source>
</evidence>
<comment type="caution">
    <text evidence="3">The sequence shown here is derived from an EMBL/GenBank/DDBJ whole genome shotgun (WGS) entry which is preliminary data.</text>
</comment>
<evidence type="ECO:0000259" key="2">
    <source>
        <dbReference type="PROSITE" id="PS51880"/>
    </source>
</evidence>
<dbReference type="SUPFAM" id="SSF81301">
    <property type="entry name" value="Nucleotidyltransferase"/>
    <property type="match status" value="1"/>
</dbReference>
<gene>
    <name evidence="3" type="ORF">A2556_02370</name>
</gene>
<protein>
    <recommendedName>
        <fullName evidence="2">TGS domain-containing protein</fullName>
    </recommendedName>
</protein>
<dbReference type="SMART" id="SM00954">
    <property type="entry name" value="RelA_SpoT"/>
    <property type="match status" value="1"/>
</dbReference>
<name>A0A1G2QLQ1_9BACT</name>
<dbReference type="InterPro" id="IPR012675">
    <property type="entry name" value="Beta-grasp_dom_sf"/>
</dbReference>
<dbReference type="Gene3D" id="3.30.460.10">
    <property type="entry name" value="Beta Polymerase, domain 2"/>
    <property type="match status" value="1"/>
</dbReference>
<comment type="similarity">
    <text evidence="1">Belongs to the relA/spoT family.</text>
</comment>
<dbReference type="CDD" id="cd00077">
    <property type="entry name" value="HDc"/>
    <property type="match status" value="1"/>
</dbReference>
<dbReference type="Pfam" id="PF13328">
    <property type="entry name" value="HD_4"/>
    <property type="match status" value="1"/>
</dbReference>
<dbReference type="InterPro" id="IPR033655">
    <property type="entry name" value="TGS_RelA/SpoT"/>
</dbReference>
<dbReference type="EMBL" id="MHTM01000033">
    <property type="protein sequence ID" value="OHA61574.1"/>
    <property type="molecule type" value="Genomic_DNA"/>
</dbReference>
<dbReference type="GO" id="GO:0015969">
    <property type="term" value="P:guanosine tetraphosphate metabolic process"/>
    <property type="evidence" value="ECO:0007669"/>
    <property type="project" value="InterPro"/>
</dbReference>
<dbReference type="SMART" id="SM00471">
    <property type="entry name" value="HDc"/>
    <property type="match status" value="1"/>
</dbReference>
<accession>A0A1G2QLQ1</accession>
<dbReference type="CDD" id="cd01668">
    <property type="entry name" value="TGS_RSH"/>
    <property type="match status" value="1"/>
</dbReference>
<dbReference type="InterPro" id="IPR004811">
    <property type="entry name" value="RelA/Spo_fam"/>
</dbReference>
<dbReference type="InterPro" id="IPR007685">
    <property type="entry name" value="RelA_SpoT"/>
</dbReference>
<dbReference type="PANTHER" id="PTHR21262">
    <property type="entry name" value="GUANOSINE-3',5'-BIS DIPHOSPHATE 3'-PYROPHOSPHOHYDROLASE"/>
    <property type="match status" value="1"/>
</dbReference>